<gene>
    <name evidence="6" type="primary">107360768</name>
</gene>
<accession>T1K5L2</accession>
<dbReference type="STRING" id="32264.T1K5L2"/>
<evidence type="ECO:0000256" key="4">
    <source>
        <dbReference type="ARBA" id="ARBA00023242"/>
    </source>
</evidence>
<evidence type="ECO:0008006" key="8">
    <source>
        <dbReference type="Google" id="ProtNLM"/>
    </source>
</evidence>
<proteinExistence type="inferred from homology"/>
<sequence length="156" mass="17520">MDMNNPSSSQIAKTDNEPRESEENSENIGENVEANDSEVNSEDNGARSNLFGLYQPTFLEGGPPTLVALPTNLPLYPNSSSFAWMRNKLPADLQVDYFEQLRLLLEEMGKDIRPVYAGNRNSAERLRRGVVQARLLIAECISQLMENQDPSNPLHR</sequence>
<dbReference type="GO" id="GO:0005634">
    <property type="term" value="C:nucleus"/>
    <property type="evidence" value="ECO:0007669"/>
    <property type="project" value="UniProtKB-SubCell"/>
</dbReference>
<dbReference type="AlphaFoldDB" id="T1K5L2"/>
<keyword evidence="4" id="KW-0539">Nucleus</keyword>
<dbReference type="InterPro" id="IPR017266">
    <property type="entry name" value="DOC_1/2"/>
</dbReference>
<evidence type="ECO:0000256" key="3">
    <source>
        <dbReference type="ARBA" id="ARBA00022553"/>
    </source>
</evidence>
<keyword evidence="3" id="KW-0597">Phosphoprotein</keyword>
<dbReference type="Pfam" id="PF09806">
    <property type="entry name" value="CDK2AP"/>
    <property type="match status" value="1"/>
</dbReference>
<evidence type="ECO:0000256" key="5">
    <source>
        <dbReference type="SAM" id="MobiDB-lite"/>
    </source>
</evidence>
<dbReference type="HOGENOM" id="CLU_1688973_0_0_1"/>
<reference evidence="6" key="2">
    <citation type="submission" date="2015-06" db="UniProtKB">
        <authorList>
            <consortium name="EnsemblMetazoa"/>
        </authorList>
    </citation>
    <scope>IDENTIFICATION</scope>
</reference>
<evidence type="ECO:0000256" key="1">
    <source>
        <dbReference type="ARBA" id="ARBA00004123"/>
    </source>
</evidence>
<protein>
    <recommendedName>
        <fullName evidence="8">Cyclin-dependent kinase 2-associated protein</fullName>
    </recommendedName>
</protein>
<dbReference type="Proteomes" id="UP000015104">
    <property type="component" value="Unassembled WGS sequence"/>
</dbReference>
<dbReference type="EnsemblMetazoa" id="tetur05g06650.1">
    <property type="protein sequence ID" value="tetur05g06650.1"/>
    <property type="gene ID" value="tetur05g06650"/>
</dbReference>
<dbReference type="GO" id="GO:0005737">
    <property type="term" value="C:cytoplasm"/>
    <property type="evidence" value="ECO:0007669"/>
    <property type="project" value="TreeGrafter"/>
</dbReference>
<comment type="subcellular location">
    <subcellularLocation>
        <location evidence="1">Nucleus</location>
    </subcellularLocation>
</comment>
<reference evidence="7" key="1">
    <citation type="submission" date="2011-08" db="EMBL/GenBank/DDBJ databases">
        <authorList>
            <person name="Rombauts S."/>
        </authorList>
    </citation>
    <scope>NUCLEOTIDE SEQUENCE</scope>
    <source>
        <strain evidence="7">London</strain>
    </source>
</reference>
<dbReference type="Gene3D" id="6.10.140.1300">
    <property type="match status" value="1"/>
</dbReference>
<name>T1K5L2_TETUR</name>
<evidence type="ECO:0000313" key="6">
    <source>
        <dbReference type="EnsemblMetazoa" id="tetur05g06650.1"/>
    </source>
</evidence>
<organism evidence="6 7">
    <name type="scientific">Tetranychus urticae</name>
    <name type="common">Two-spotted spider mite</name>
    <dbReference type="NCBI Taxonomy" id="32264"/>
    <lineage>
        <taxon>Eukaryota</taxon>
        <taxon>Metazoa</taxon>
        <taxon>Ecdysozoa</taxon>
        <taxon>Arthropoda</taxon>
        <taxon>Chelicerata</taxon>
        <taxon>Arachnida</taxon>
        <taxon>Acari</taxon>
        <taxon>Acariformes</taxon>
        <taxon>Trombidiformes</taxon>
        <taxon>Prostigmata</taxon>
        <taxon>Eleutherengona</taxon>
        <taxon>Raphignathae</taxon>
        <taxon>Tetranychoidea</taxon>
        <taxon>Tetranychidae</taxon>
        <taxon>Tetranychus</taxon>
    </lineage>
</organism>
<evidence type="ECO:0000256" key="2">
    <source>
        <dbReference type="ARBA" id="ARBA00008485"/>
    </source>
</evidence>
<feature type="region of interest" description="Disordered" evidence="5">
    <location>
        <begin position="1"/>
        <end position="46"/>
    </location>
</feature>
<feature type="compositionally biased region" description="Polar residues" evidence="5">
    <location>
        <begin position="1"/>
        <end position="13"/>
    </location>
</feature>
<comment type="similarity">
    <text evidence="2">Belongs to the CDK2AP family.</text>
</comment>
<dbReference type="EMBL" id="CAEY01001589">
    <property type="status" value="NOT_ANNOTATED_CDS"/>
    <property type="molecule type" value="Genomic_DNA"/>
</dbReference>
<evidence type="ECO:0000313" key="7">
    <source>
        <dbReference type="Proteomes" id="UP000015104"/>
    </source>
</evidence>
<dbReference type="eggNOG" id="KOG4713">
    <property type="taxonomic scope" value="Eukaryota"/>
</dbReference>
<dbReference type="PANTHER" id="PTHR22607:SF3">
    <property type="entry name" value="CDK2-ASSOCIATED PROTEIN 1, ISOFORM B"/>
    <property type="match status" value="1"/>
</dbReference>
<dbReference type="PANTHER" id="PTHR22607">
    <property type="entry name" value="DELETED IN ORAL CANCER 1/CDK2-ASSOCIATED PROTEIN 1"/>
    <property type="match status" value="1"/>
</dbReference>
<keyword evidence="7" id="KW-1185">Reference proteome</keyword>